<dbReference type="Pfam" id="PF00324">
    <property type="entry name" value="AA_permease"/>
    <property type="match status" value="1"/>
</dbReference>
<feature type="transmembrane region" description="Helical" evidence="5">
    <location>
        <begin position="406"/>
        <end position="424"/>
    </location>
</feature>
<sequence length="508" mass="51929">MSIATEAGAAKTGGAGTPDVSAVAAPGGRLRRDAVGVPHIVFFVLAAAAPLTAVVGASPAAFAFGNGAGVAGTYLLVGALYLLFSVGFTTMNRFVGSAGGFYPFIAHGLGKPVGVGGALIALATYNAIDIAVYGLFGFFMADIAAQSGIAVPWWAFAGALGLAVYVCGVRKIEFSGKLLGICMLAEIAILLVLDLAIVAAGIGGGGVAGGAVPEGLTIVPFTPSAIFADGLGIGLVFVVASFIGFEATVIFGEEARNPKRTIPVATYVAVIVVACFYAFSTWAITQYYGPSAIAAVSAEHTATLFFDASDALLGPSVTLVMNVLLITSLFACALSFHNTINRYFFAIGREGLAWTGLAATHRDHQSPHVAGKVQTGLALGAVALFALTGLDPFAIVFAWMSTFASIGILVIQILVSLAVLGFFRADSRGVGLWHRLVAPALAMLGLGICLILVISNVELVSGSDSMIVAGFPLIIAAIGLAGAGIALRLRHRRPAVYQSIGRAFEEVA</sequence>
<feature type="domain" description="Amino acid permease/ SLC12A" evidence="6">
    <location>
        <begin position="39"/>
        <end position="454"/>
    </location>
</feature>
<comment type="caution">
    <text evidence="7">The sequence shown here is derived from an EMBL/GenBank/DDBJ whole genome shotgun (WGS) entry which is preliminary data.</text>
</comment>
<feature type="transmembrane region" description="Helical" evidence="5">
    <location>
        <begin position="71"/>
        <end position="92"/>
    </location>
</feature>
<evidence type="ECO:0000256" key="3">
    <source>
        <dbReference type="ARBA" id="ARBA00022989"/>
    </source>
</evidence>
<evidence type="ECO:0000256" key="5">
    <source>
        <dbReference type="SAM" id="Phobius"/>
    </source>
</evidence>
<comment type="subcellular location">
    <subcellularLocation>
        <location evidence="1">Membrane</location>
        <topology evidence="1">Multi-pass membrane protein</topology>
    </subcellularLocation>
</comment>
<reference evidence="8" key="1">
    <citation type="journal article" date="2019" name="Int. J. Syst. Evol. Microbiol.">
        <title>The Global Catalogue of Microorganisms (GCM) 10K type strain sequencing project: providing services to taxonomists for standard genome sequencing and annotation.</title>
        <authorList>
            <consortium name="The Broad Institute Genomics Platform"/>
            <consortium name="The Broad Institute Genome Sequencing Center for Infectious Disease"/>
            <person name="Wu L."/>
            <person name="Ma J."/>
        </authorList>
    </citation>
    <scope>NUCLEOTIDE SEQUENCE [LARGE SCALE GENOMIC DNA]</scope>
    <source>
        <strain evidence="8">CGMCC 1.10188</strain>
    </source>
</reference>
<evidence type="ECO:0000259" key="6">
    <source>
        <dbReference type="Pfam" id="PF00324"/>
    </source>
</evidence>
<feature type="transmembrane region" description="Helical" evidence="5">
    <location>
        <begin position="40"/>
        <end position="65"/>
    </location>
</feature>
<dbReference type="PANTHER" id="PTHR42770:SF16">
    <property type="entry name" value="AMINO ACID PERMEASE"/>
    <property type="match status" value="1"/>
</dbReference>
<dbReference type="RefSeq" id="WP_188581061.1">
    <property type="nucleotide sequence ID" value="NZ_BMDZ01000058.1"/>
</dbReference>
<feature type="transmembrane region" description="Helical" evidence="5">
    <location>
        <begin position="312"/>
        <end position="336"/>
    </location>
</feature>
<keyword evidence="3 5" id="KW-1133">Transmembrane helix</keyword>
<accession>A0ABQ1IZV8</accession>
<keyword evidence="8" id="KW-1185">Reference proteome</keyword>
<keyword evidence="4 5" id="KW-0472">Membrane</keyword>
<feature type="transmembrane region" description="Helical" evidence="5">
    <location>
        <begin position="231"/>
        <end position="252"/>
    </location>
</feature>
<evidence type="ECO:0000313" key="7">
    <source>
        <dbReference type="EMBL" id="GGB54499.1"/>
    </source>
</evidence>
<dbReference type="Proteomes" id="UP000603352">
    <property type="component" value="Unassembled WGS sequence"/>
</dbReference>
<feature type="transmembrane region" description="Helical" evidence="5">
    <location>
        <begin position="264"/>
        <end position="284"/>
    </location>
</feature>
<protein>
    <submittedName>
        <fullName evidence="7">Amino acid permease</fullName>
    </submittedName>
</protein>
<dbReference type="PANTHER" id="PTHR42770">
    <property type="entry name" value="AMINO ACID TRANSPORTER-RELATED"/>
    <property type="match status" value="1"/>
</dbReference>
<name>A0ABQ1IZV8_9PROT</name>
<feature type="transmembrane region" description="Helical" evidence="5">
    <location>
        <begin position="466"/>
        <end position="487"/>
    </location>
</feature>
<dbReference type="EMBL" id="BMDZ01000058">
    <property type="protein sequence ID" value="GGB54499.1"/>
    <property type="molecule type" value="Genomic_DNA"/>
</dbReference>
<evidence type="ECO:0000256" key="4">
    <source>
        <dbReference type="ARBA" id="ARBA00023136"/>
    </source>
</evidence>
<feature type="transmembrane region" description="Helical" evidence="5">
    <location>
        <begin position="377"/>
        <end position="400"/>
    </location>
</feature>
<dbReference type="InterPro" id="IPR050367">
    <property type="entry name" value="APC_superfamily"/>
</dbReference>
<feature type="transmembrane region" description="Helical" evidence="5">
    <location>
        <begin position="151"/>
        <end position="169"/>
    </location>
</feature>
<keyword evidence="2 5" id="KW-0812">Transmembrane</keyword>
<gene>
    <name evidence="7" type="ORF">GCM10011505_39320</name>
</gene>
<evidence type="ECO:0000313" key="8">
    <source>
        <dbReference type="Proteomes" id="UP000603352"/>
    </source>
</evidence>
<feature type="transmembrane region" description="Helical" evidence="5">
    <location>
        <begin position="436"/>
        <end position="454"/>
    </location>
</feature>
<evidence type="ECO:0000256" key="1">
    <source>
        <dbReference type="ARBA" id="ARBA00004141"/>
    </source>
</evidence>
<evidence type="ECO:0000256" key="2">
    <source>
        <dbReference type="ARBA" id="ARBA00022692"/>
    </source>
</evidence>
<feature type="transmembrane region" description="Helical" evidence="5">
    <location>
        <begin position="181"/>
        <end position="211"/>
    </location>
</feature>
<organism evidence="7 8">
    <name type="scientific">Tistrella bauzanensis</name>
    <dbReference type="NCBI Taxonomy" id="657419"/>
    <lineage>
        <taxon>Bacteria</taxon>
        <taxon>Pseudomonadati</taxon>
        <taxon>Pseudomonadota</taxon>
        <taxon>Alphaproteobacteria</taxon>
        <taxon>Geminicoccales</taxon>
        <taxon>Geminicoccaceae</taxon>
        <taxon>Tistrella</taxon>
    </lineage>
</organism>
<dbReference type="Gene3D" id="1.20.1740.10">
    <property type="entry name" value="Amino acid/polyamine transporter I"/>
    <property type="match status" value="1"/>
</dbReference>
<proteinExistence type="predicted"/>
<dbReference type="InterPro" id="IPR004841">
    <property type="entry name" value="AA-permease/SLC12A_dom"/>
</dbReference>
<dbReference type="PIRSF" id="PIRSF006060">
    <property type="entry name" value="AA_transporter"/>
    <property type="match status" value="1"/>
</dbReference>